<dbReference type="Proteomes" id="UP000886890">
    <property type="component" value="Unassembled WGS sequence"/>
</dbReference>
<name>A0A9D1XCN7_9FIRM</name>
<feature type="transmembrane region" description="Helical" evidence="1">
    <location>
        <begin position="64"/>
        <end position="85"/>
    </location>
</feature>
<evidence type="ECO:0000256" key="1">
    <source>
        <dbReference type="SAM" id="Phobius"/>
    </source>
</evidence>
<organism evidence="2 3">
    <name type="scientific">Candidatus Fusicatenibacter merdavium</name>
    <dbReference type="NCBI Taxonomy" id="2838600"/>
    <lineage>
        <taxon>Bacteria</taxon>
        <taxon>Bacillati</taxon>
        <taxon>Bacillota</taxon>
        <taxon>Clostridia</taxon>
        <taxon>Lachnospirales</taxon>
        <taxon>Lachnospiraceae</taxon>
        <taxon>Fusicatenibacter</taxon>
    </lineage>
</organism>
<proteinExistence type="predicted"/>
<reference evidence="2" key="1">
    <citation type="journal article" date="2021" name="PeerJ">
        <title>Extensive microbial diversity within the chicken gut microbiome revealed by metagenomics and culture.</title>
        <authorList>
            <person name="Gilroy R."/>
            <person name="Ravi A."/>
            <person name="Getino M."/>
            <person name="Pursley I."/>
            <person name="Horton D.L."/>
            <person name="Alikhan N.F."/>
            <person name="Baker D."/>
            <person name="Gharbi K."/>
            <person name="Hall N."/>
            <person name="Watson M."/>
            <person name="Adriaenssens E.M."/>
            <person name="Foster-Nyarko E."/>
            <person name="Jarju S."/>
            <person name="Secka A."/>
            <person name="Antonio M."/>
            <person name="Oren A."/>
            <person name="Chaudhuri R.R."/>
            <person name="La Ragione R."/>
            <person name="Hildebrand F."/>
            <person name="Pallen M.J."/>
        </authorList>
    </citation>
    <scope>NUCLEOTIDE SEQUENCE</scope>
    <source>
        <strain evidence="2">CHK183-1962</strain>
    </source>
</reference>
<accession>A0A9D1XCN7</accession>
<evidence type="ECO:0000313" key="3">
    <source>
        <dbReference type="Proteomes" id="UP000886890"/>
    </source>
</evidence>
<protein>
    <submittedName>
        <fullName evidence="2">Uncharacterized protein</fullName>
    </submittedName>
</protein>
<dbReference type="AlphaFoldDB" id="A0A9D1XCN7"/>
<keyword evidence="1" id="KW-0812">Transmembrane</keyword>
<sequence>MYIFIKKGKMKVLPYVAIILINVFFYLTTDTKTIFAMVFLVLGAVFFTERISSKWMECAWIRKFLHYVFFIFGFVSIEAILAFRWGSWIFPKINSIMTNRLSLGQQAYDQYGISILGQMITWNTEFDGSDPYMYVDCAYMNVAINYGIVILVLLCAGFTYVMGRALKEKNAMLLICGFFLAGHSISDPQLYMAWYNPFLLLIGAYFYKAGEESVVFWKVKDTYRTLKKALVLWKRKRKQCNDK</sequence>
<reference evidence="2" key="2">
    <citation type="submission" date="2021-04" db="EMBL/GenBank/DDBJ databases">
        <authorList>
            <person name="Gilroy R."/>
        </authorList>
    </citation>
    <scope>NUCLEOTIDE SEQUENCE</scope>
    <source>
        <strain evidence="2">CHK183-1962</strain>
    </source>
</reference>
<evidence type="ECO:0000313" key="2">
    <source>
        <dbReference type="EMBL" id="HIX76612.1"/>
    </source>
</evidence>
<gene>
    <name evidence="2" type="ORF">H9734_03320</name>
</gene>
<feature type="transmembrane region" description="Helical" evidence="1">
    <location>
        <begin position="12"/>
        <end position="28"/>
    </location>
</feature>
<keyword evidence="1" id="KW-0472">Membrane</keyword>
<comment type="caution">
    <text evidence="2">The sequence shown here is derived from an EMBL/GenBank/DDBJ whole genome shotgun (WGS) entry which is preliminary data.</text>
</comment>
<feature type="transmembrane region" description="Helical" evidence="1">
    <location>
        <begin position="34"/>
        <end position="52"/>
    </location>
</feature>
<keyword evidence="1" id="KW-1133">Transmembrane helix</keyword>
<dbReference type="EMBL" id="DXEK01000054">
    <property type="protein sequence ID" value="HIX76612.1"/>
    <property type="molecule type" value="Genomic_DNA"/>
</dbReference>
<feature type="transmembrane region" description="Helical" evidence="1">
    <location>
        <begin position="143"/>
        <end position="163"/>
    </location>
</feature>